<evidence type="ECO:0000313" key="6">
    <source>
        <dbReference type="EMBL" id="CAH2352864.1"/>
    </source>
</evidence>
<dbReference type="InterPro" id="IPR007243">
    <property type="entry name" value="Atg6/Beclin"/>
</dbReference>
<sequence>MPINTLKCQKCNSPLHIDKSLLGLSHAQQNLLVGKIDYADKGKERLNPQDYIPPDRLKLYNEVISNSNSKNNNKKAMYDSLSDESDEEAKEEEHSAAQVKQESGFEDHGTGADDKSHLENSRSFVLLNSENDDSLSSSLERETTTDPSAVKQNNNSKETSPKRTAGYGRSNAEIHTFSQRTATLENIFKILSSNQDIDHPLCLECSDFLLVNYKLKFDKDQKEKENYLAFLRKLKSQENAFSTNDLEDNLKSTAKEFKQLQKVESKKLEELRSLEAEKLKLDIELNAVEREYDQLVSGQLNAVLQMKNQADFALSNKVNDLDKARASYQKSLDHLDELRGLNIYKKIFNITFDSQYGTINGFRLGYKVPWPENNAALGQIVLLLLYLLKRFNLKLQNYKLTPLGSQSHIVKITTPSDATGSTNGDPGAGVNSVYIEQKTKTILDLHTSNEFSLGKLFNFNKLDVSMIALLDIVSQIETKIVSIDSEIVLPYSISPKRDAIGGKSIRVTSNGEWTTSCKFLLINLNWLLSHSSVH</sequence>
<evidence type="ECO:0000256" key="1">
    <source>
        <dbReference type="ARBA" id="ARBA00005965"/>
    </source>
</evidence>
<dbReference type="GO" id="GO:0034272">
    <property type="term" value="C:phosphatidylinositol 3-kinase complex, class III, type II"/>
    <property type="evidence" value="ECO:0007669"/>
    <property type="project" value="TreeGrafter"/>
</dbReference>
<dbReference type="InterPro" id="IPR041691">
    <property type="entry name" value="Atg6/beclin_CC"/>
</dbReference>
<organism evidence="6 7">
    <name type="scientific">[Candida] railenensis</name>
    <dbReference type="NCBI Taxonomy" id="45579"/>
    <lineage>
        <taxon>Eukaryota</taxon>
        <taxon>Fungi</taxon>
        <taxon>Dikarya</taxon>
        <taxon>Ascomycota</taxon>
        <taxon>Saccharomycotina</taxon>
        <taxon>Pichiomycetes</taxon>
        <taxon>Debaryomycetaceae</taxon>
        <taxon>Kurtzmaniella</taxon>
    </lineage>
</organism>
<dbReference type="GO" id="GO:0006995">
    <property type="term" value="P:cellular response to nitrogen starvation"/>
    <property type="evidence" value="ECO:0007669"/>
    <property type="project" value="TreeGrafter"/>
</dbReference>
<evidence type="ECO:0000313" key="7">
    <source>
        <dbReference type="Proteomes" id="UP000837801"/>
    </source>
</evidence>
<proteinExistence type="inferred from homology"/>
<feature type="domain" description="Atg6/beclin coiled-coil" evidence="5">
    <location>
        <begin position="200"/>
        <end position="335"/>
    </location>
</feature>
<feature type="domain" description="Atg6 BARA" evidence="4">
    <location>
        <begin position="338"/>
        <end position="532"/>
    </location>
</feature>
<dbReference type="GO" id="GO:0030674">
    <property type="term" value="F:protein-macromolecule adaptor activity"/>
    <property type="evidence" value="ECO:0007669"/>
    <property type="project" value="TreeGrafter"/>
</dbReference>
<dbReference type="Proteomes" id="UP000837801">
    <property type="component" value="Unassembled WGS sequence"/>
</dbReference>
<dbReference type="Pfam" id="PF04111">
    <property type="entry name" value="APG6"/>
    <property type="match status" value="1"/>
</dbReference>
<dbReference type="GO" id="GO:0034271">
    <property type="term" value="C:phosphatidylinositol 3-kinase complex, class III, type I"/>
    <property type="evidence" value="ECO:0007669"/>
    <property type="project" value="TreeGrafter"/>
</dbReference>
<feature type="compositionally biased region" description="Acidic residues" evidence="3">
    <location>
        <begin position="81"/>
        <end position="90"/>
    </location>
</feature>
<keyword evidence="7" id="KW-1185">Reference proteome</keyword>
<feature type="coiled-coil region" evidence="2">
    <location>
        <begin position="243"/>
        <end position="291"/>
    </location>
</feature>
<dbReference type="GO" id="GO:0000407">
    <property type="term" value="C:phagophore assembly site"/>
    <property type="evidence" value="ECO:0007669"/>
    <property type="project" value="TreeGrafter"/>
</dbReference>
<dbReference type="GO" id="GO:0000045">
    <property type="term" value="P:autophagosome assembly"/>
    <property type="evidence" value="ECO:0007669"/>
    <property type="project" value="TreeGrafter"/>
</dbReference>
<dbReference type="PANTHER" id="PTHR12768:SF4">
    <property type="entry name" value="BECLIN-1"/>
    <property type="match status" value="1"/>
</dbReference>
<dbReference type="GO" id="GO:0043548">
    <property type="term" value="F:phosphatidylinositol 3-kinase binding"/>
    <property type="evidence" value="ECO:0007669"/>
    <property type="project" value="TreeGrafter"/>
</dbReference>
<dbReference type="AlphaFoldDB" id="A0A9P0QQH7"/>
<feature type="compositionally biased region" description="Basic and acidic residues" evidence="3">
    <location>
        <begin position="103"/>
        <end position="117"/>
    </location>
</feature>
<evidence type="ECO:0000256" key="2">
    <source>
        <dbReference type="SAM" id="Coils"/>
    </source>
</evidence>
<evidence type="ECO:0000259" key="4">
    <source>
        <dbReference type="Pfam" id="PF04111"/>
    </source>
</evidence>
<keyword evidence="2" id="KW-0175">Coiled coil</keyword>
<comment type="similarity">
    <text evidence="1">Belongs to the beclin family.</text>
</comment>
<accession>A0A9P0QQH7</accession>
<name>A0A9P0QQH7_9ASCO</name>
<dbReference type="InterPro" id="IPR038274">
    <property type="entry name" value="Atg6/Beclin_C_sf"/>
</dbReference>
<evidence type="ECO:0000259" key="5">
    <source>
        <dbReference type="Pfam" id="PF17675"/>
    </source>
</evidence>
<gene>
    <name evidence="6" type="ORF">CLIB1423_08S02828</name>
</gene>
<dbReference type="GO" id="GO:0045324">
    <property type="term" value="P:late endosome to vacuole transport"/>
    <property type="evidence" value="ECO:0007669"/>
    <property type="project" value="TreeGrafter"/>
</dbReference>
<dbReference type="OrthoDB" id="20368at2759"/>
<dbReference type="InterPro" id="IPR040455">
    <property type="entry name" value="Atg6_BARA"/>
</dbReference>
<dbReference type="GO" id="GO:0000423">
    <property type="term" value="P:mitophagy"/>
    <property type="evidence" value="ECO:0007669"/>
    <property type="project" value="TreeGrafter"/>
</dbReference>
<dbReference type="Gene3D" id="1.10.418.40">
    <property type="entry name" value="Autophagy protein 6/Beclin 1"/>
    <property type="match status" value="1"/>
</dbReference>
<comment type="caution">
    <text evidence="6">The sequence shown here is derived from an EMBL/GenBank/DDBJ whole genome shotgun (WGS) entry which is preliminary data.</text>
</comment>
<dbReference type="Pfam" id="PF17675">
    <property type="entry name" value="APG6_N"/>
    <property type="match status" value="1"/>
</dbReference>
<evidence type="ECO:0000256" key="3">
    <source>
        <dbReference type="SAM" id="MobiDB-lite"/>
    </source>
</evidence>
<reference evidence="6" key="1">
    <citation type="submission" date="2022-03" db="EMBL/GenBank/DDBJ databases">
        <authorList>
            <person name="Legras J.-L."/>
            <person name="Devillers H."/>
            <person name="Grondin C."/>
        </authorList>
    </citation>
    <scope>NUCLEOTIDE SEQUENCE</scope>
    <source>
        <strain evidence="6">CLIB 1423</strain>
    </source>
</reference>
<feature type="compositionally biased region" description="Polar residues" evidence="3">
    <location>
        <begin position="145"/>
        <end position="158"/>
    </location>
</feature>
<feature type="region of interest" description="Disordered" evidence="3">
    <location>
        <begin position="130"/>
        <end position="171"/>
    </location>
</feature>
<protein>
    <submittedName>
        <fullName evidence="6">Vacuolar protein sorting-associated protein 30</fullName>
    </submittedName>
</protein>
<feature type="region of interest" description="Disordered" evidence="3">
    <location>
        <begin position="66"/>
        <end position="117"/>
    </location>
</feature>
<feature type="compositionally biased region" description="Low complexity" evidence="3">
    <location>
        <begin position="66"/>
        <end position="75"/>
    </location>
</feature>
<dbReference type="PANTHER" id="PTHR12768">
    <property type="entry name" value="BECLIN 1"/>
    <property type="match status" value="1"/>
</dbReference>
<dbReference type="EMBL" id="CAKXYY010000008">
    <property type="protein sequence ID" value="CAH2352864.1"/>
    <property type="molecule type" value="Genomic_DNA"/>
</dbReference>